<organism evidence="1">
    <name type="scientific">Xanthomonas hortorum pv. pelargonii</name>
    <dbReference type="NCBI Taxonomy" id="453602"/>
    <lineage>
        <taxon>Bacteria</taxon>
        <taxon>Pseudomonadati</taxon>
        <taxon>Pseudomonadota</taxon>
        <taxon>Gammaproteobacteria</taxon>
        <taxon>Lysobacterales</taxon>
        <taxon>Lysobacteraceae</taxon>
        <taxon>Xanthomonas</taxon>
    </lineage>
</organism>
<gene>
    <name evidence="1" type="ORF">CFBP2533_19500</name>
</gene>
<reference evidence="1" key="1">
    <citation type="submission" date="2020-07" db="EMBL/GenBank/DDBJ databases">
        <authorList>
            <person name="Pothier F. J."/>
        </authorList>
    </citation>
    <scope>NUCLEOTIDE SEQUENCE</scope>
    <source>
        <strain evidence="1">CFBP 2533</strain>
    </source>
</reference>
<dbReference type="AlphaFoldDB" id="A0A6V7D2H1"/>
<evidence type="ECO:0000313" key="1">
    <source>
        <dbReference type="EMBL" id="CAD0327052.1"/>
    </source>
</evidence>
<dbReference type="EMBL" id="LR828261">
    <property type="protein sequence ID" value="CAD0327052.1"/>
    <property type="molecule type" value="Genomic_DNA"/>
</dbReference>
<protein>
    <submittedName>
        <fullName evidence="1">Uncharacterized protein</fullName>
    </submittedName>
</protein>
<proteinExistence type="predicted"/>
<sequence>MLWLTFAPTCRALCAECLGAVVSHCNVEASPACVLKTWPAGVR</sequence>
<name>A0A6V7D2H1_9XANT</name>
<accession>A0A6V7D2H1</accession>
<dbReference type="EMBL" id="LR828261">
    <property type="protein sequence ID" value="CAD0327061.1"/>
    <property type="molecule type" value="Genomic_DNA"/>
</dbReference>